<dbReference type="Gene3D" id="1.10.3470.10">
    <property type="entry name" value="ABC transporter involved in vitamin B12 uptake, BtuC"/>
    <property type="match status" value="1"/>
</dbReference>
<comment type="similarity">
    <text evidence="2">Belongs to the binding-protein-dependent transport system permease family. FecCD subfamily.</text>
</comment>
<keyword evidence="7 8" id="KW-0472">Membrane</keyword>
<feature type="transmembrane region" description="Helical" evidence="8">
    <location>
        <begin position="325"/>
        <end position="345"/>
    </location>
</feature>
<accession>A0A660L354</accession>
<comment type="subcellular location">
    <subcellularLocation>
        <location evidence="1">Cell membrane</location>
        <topology evidence="1">Multi-pass membrane protein</topology>
    </subcellularLocation>
</comment>
<evidence type="ECO:0000256" key="6">
    <source>
        <dbReference type="ARBA" id="ARBA00022989"/>
    </source>
</evidence>
<feature type="transmembrane region" description="Helical" evidence="8">
    <location>
        <begin position="166"/>
        <end position="186"/>
    </location>
</feature>
<dbReference type="PANTHER" id="PTHR30472">
    <property type="entry name" value="FERRIC ENTEROBACTIN TRANSPORT SYSTEM PERMEASE PROTEIN"/>
    <property type="match status" value="1"/>
</dbReference>
<keyword evidence="3" id="KW-0813">Transport</keyword>
<feature type="transmembrane region" description="Helical" evidence="8">
    <location>
        <begin position="85"/>
        <end position="105"/>
    </location>
</feature>
<dbReference type="InterPro" id="IPR000522">
    <property type="entry name" value="ABC_transptr_permease_BtuC"/>
</dbReference>
<keyword evidence="4" id="KW-1003">Cell membrane</keyword>
<evidence type="ECO:0000256" key="2">
    <source>
        <dbReference type="ARBA" id="ARBA00007935"/>
    </source>
</evidence>
<feature type="transmembrane region" description="Helical" evidence="8">
    <location>
        <begin position="259"/>
        <end position="288"/>
    </location>
</feature>
<dbReference type="EMBL" id="RBIJ01000001">
    <property type="protein sequence ID" value="RKQ88441.1"/>
    <property type="molecule type" value="Genomic_DNA"/>
</dbReference>
<name>A0A660L354_9BACL</name>
<feature type="transmembrane region" description="Helical" evidence="8">
    <location>
        <begin position="114"/>
        <end position="134"/>
    </location>
</feature>
<evidence type="ECO:0000256" key="5">
    <source>
        <dbReference type="ARBA" id="ARBA00022692"/>
    </source>
</evidence>
<dbReference type="PANTHER" id="PTHR30472:SF70">
    <property type="entry name" value="MOLYBDATE IMPORT SYSTEM PERMEASE PROTEIN MOLB"/>
    <property type="match status" value="1"/>
</dbReference>
<reference evidence="9 10" key="1">
    <citation type="submission" date="2018-10" db="EMBL/GenBank/DDBJ databases">
        <title>Genomic Encyclopedia of Type Strains, Phase IV (KMG-IV): sequencing the most valuable type-strain genomes for metagenomic binning, comparative biology and taxonomic classification.</title>
        <authorList>
            <person name="Goeker M."/>
        </authorList>
    </citation>
    <scope>NUCLEOTIDE SEQUENCE [LARGE SCALE GENOMIC DNA]</scope>
    <source>
        <strain evidence="9 10">DSM 22653</strain>
    </source>
</reference>
<keyword evidence="10" id="KW-1185">Reference proteome</keyword>
<evidence type="ECO:0000256" key="3">
    <source>
        <dbReference type="ARBA" id="ARBA00022448"/>
    </source>
</evidence>
<feature type="transmembrane region" description="Helical" evidence="8">
    <location>
        <begin position="222"/>
        <end position="239"/>
    </location>
</feature>
<organism evidence="9 10">
    <name type="scientific">Brockia lithotrophica</name>
    <dbReference type="NCBI Taxonomy" id="933949"/>
    <lineage>
        <taxon>Bacteria</taxon>
        <taxon>Bacillati</taxon>
        <taxon>Bacillota</taxon>
        <taxon>Bacilli</taxon>
        <taxon>Bacillales</taxon>
        <taxon>Bacillales Family X. Incertae Sedis</taxon>
        <taxon>Brockia</taxon>
    </lineage>
</organism>
<comment type="caution">
    <text evidence="9">The sequence shown here is derived from an EMBL/GenBank/DDBJ whole genome shotgun (WGS) entry which is preliminary data.</text>
</comment>
<evidence type="ECO:0000256" key="4">
    <source>
        <dbReference type="ARBA" id="ARBA00022475"/>
    </source>
</evidence>
<evidence type="ECO:0000313" key="10">
    <source>
        <dbReference type="Proteomes" id="UP000267019"/>
    </source>
</evidence>
<evidence type="ECO:0000256" key="1">
    <source>
        <dbReference type="ARBA" id="ARBA00004651"/>
    </source>
</evidence>
<dbReference type="InterPro" id="IPR037294">
    <property type="entry name" value="ABC_BtuC-like"/>
</dbReference>
<gene>
    <name evidence="9" type="ORF">C7438_0074</name>
</gene>
<evidence type="ECO:0000256" key="7">
    <source>
        <dbReference type="ARBA" id="ARBA00023136"/>
    </source>
</evidence>
<dbReference type="Proteomes" id="UP000267019">
    <property type="component" value="Unassembled WGS sequence"/>
</dbReference>
<proteinExistence type="inferred from homology"/>
<evidence type="ECO:0000256" key="8">
    <source>
        <dbReference type="SAM" id="Phobius"/>
    </source>
</evidence>
<evidence type="ECO:0000313" key="9">
    <source>
        <dbReference type="EMBL" id="RKQ88441.1"/>
    </source>
</evidence>
<dbReference type="Pfam" id="PF01032">
    <property type="entry name" value="FecCD"/>
    <property type="match status" value="1"/>
</dbReference>
<dbReference type="GO" id="GO:0033214">
    <property type="term" value="P:siderophore-iron import into cell"/>
    <property type="evidence" value="ECO:0007669"/>
    <property type="project" value="TreeGrafter"/>
</dbReference>
<dbReference type="CDD" id="cd06550">
    <property type="entry name" value="TM_ABC_iron-siderophores_like"/>
    <property type="match status" value="1"/>
</dbReference>
<keyword evidence="5 8" id="KW-0812">Transmembrane</keyword>
<dbReference type="SUPFAM" id="SSF81345">
    <property type="entry name" value="ABC transporter involved in vitamin B12 uptake, BtuC"/>
    <property type="match status" value="1"/>
</dbReference>
<feature type="transmembrane region" description="Helical" evidence="8">
    <location>
        <begin position="21"/>
        <end position="41"/>
    </location>
</feature>
<keyword evidence="6 8" id="KW-1133">Transmembrane helix</keyword>
<sequence length="353" mass="36921">MHGMSAYRVSPERQGGGAGGRWGYAVLLASPLFVFFLSLFVGRYPVSWDNALWLLTAGFVGSPPAPAEQPLLEAVLFTQRLPRGLLALFLGAGMGIAGASFQAIFRNPLVSPDILGATPAAAFGVATGILFWGFSLPSYALGFLTGLVSQVLVLGMSRVRVGDPRLVLLLSGIVTGAFFSALVSFVKYVADPQDKLPAITYWLMGSLAHASPFSLRAAGVSLFLGGGILLALAYRLNVLSLSDEEALSLGVHPQRLRAVVVAAVALLVTTEVAAAGVIGWVGLLVPHLARMLVGPEHRRLLPAAASVGASFLLVVDVLARTLTAAEIPLGILTALVGAPGFYVLLRRTGGRWG</sequence>
<protein>
    <submittedName>
        <fullName evidence="9">Iron complex transport system permease protein</fullName>
    </submittedName>
</protein>
<dbReference type="GO" id="GO:0022857">
    <property type="term" value="F:transmembrane transporter activity"/>
    <property type="evidence" value="ECO:0007669"/>
    <property type="project" value="InterPro"/>
</dbReference>
<dbReference type="AlphaFoldDB" id="A0A660L354"/>
<dbReference type="GO" id="GO:0005886">
    <property type="term" value="C:plasma membrane"/>
    <property type="evidence" value="ECO:0007669"/>
    <property type="project" value="UniProtKB-SubCell"/>
</dbReference>